<protein>
    <submittedName>
        <fullName evidence="1">Reducing type I polyketide synthase</fullName>
    </submittedName>
</protein>
<reference evidence="1" key="1">
    <citation type="journal article" date="2020" name="Stud. Mycol.">
        <title>101 Dothideomycetes genomes: a test case for predicting lifestyles and emergence of pathogens.</title>
        <authorList>
            <person name="Haridas S."/>
            <person name="Albert R."/>
            <person name="Binder M."/>
            <person name="Bloem J."/>
            <person name="Labutti K."/>
            <person name="Salamov A."/>
            <person name="Andreopoulos B."/>
            <person name="Baker S."/>
            <person name="Barry K."/>
            <person name="Bills G."/>
            <person name="Bluhm B."/>
            <person name="Cannon C."/>
            <person name="Castanera R."/>
            <person name="Culley D."/>
            <person name="Daum C."/>
            <person name="Ezra D."/>
            <person name="Gonzalez J."/>
            <person name="Henrissat B."/>
            <person name="Kuo A."/>
            <person name="Liang C."/>
            <person name="Lipzen A."/>
            <person name="Lutzoni F."/>
            <person name="Magnuson J."/>
            <person name="Mondo S."/>
            <person name="Nolan M."/>
            <person name="Ohm R."/>
            <person name="Pangilinan J."/>
            <person name="Park H.-J."/>
            <person name="Ramirez L."/>
            <person name="Alfaro M."/>
            <person name="Sun H."/>
            <person name="Tritt A."/>
            <person name="Yoshinaga Y."/>
            <person name="Zwiers L.-H."/>
            <person name="Turgeon B."/>
            <person name="Goodwin S."/>
            <person name="Spatafora J."/>
            <person name="Crous P."/>
            <person name="Grigoriev I."/>
        </authorList>
    </citation>
    <scope>NUCLEOTIDE SEQUENCE</scope>
    <source>
        <strain evidence="1">ATCC 200398</strain>
    </source>
</reference>
<sequence length="2605" mass="286625">MTINDTRTGNSMNEGLLNSATERQTHNGIGCETRTSVKDVLDPIAIIGFSFRFPQDATSTEAFWRMLVEKRNAMTEWPEERLNLDSFYHPENGRKGNFPVRGAHFLNENPEAFDAPFFSITTKEACSMDPQQRGLLETAYTALENAGITMDAAYGSKTSVFTGCFHDDYKSITGKDPEDFPTYAATGLSQAMLANRISWFFNLTGTSVNLDSACSSSMIALDMAVQGLRSGDSGMALVGGTNSILGPDSFLSLTNMNFLSHDSLSYSFDERGNGYSKGEGHCVIILKRVSDAIRDGNTIRAVIRSTGSNQDGHTPGITQPSATAQETLIRDTYRKAGLDLVSTKYVEAHGTGTAVGDPLEASAISNCFGNPDTNHPVYIGAVKSNIGHLEGASGLAGIIKTVLILERGVIPPNANFENLNPKINFGSSNVKISEQCVPWPTSGLRRASVNCFGFGGANSHAVLEDAYHFLRLRGLRGFHCTTVSPPSLDEVCRAQRQIDTPYLSTWGKEKASAWRTKNAYPQIYVFSTADEGGLTRLSTSYNDYLMHVMATCKKDAIGPFLESLAYTLSERRTKLPWRSFALANSIEELRELKISPAVRSKTMPRMGFIFSGQGAQFAGMGKNLLGYPVFKASVLRSQTFLQDLGCPWTITEEFLRGKATSNINLPEYSQPLCTVLQIALVDLFRDINLVPSTVAGHSSGEIAAAYCIGALSHRSAIKVAFFRGMAAESLRTSGSVRGSMIAVGLSCEAVSKYLPLDNSICVACINSPESVTLSGDDCSMPDLKASLDQDGVFARKLQVDVAYHSHHMEQIADSYGRSLHDLERGEFTDIQMVSSVTGKAISRERLCTREYWVKNMVSPVRFHEAATKIAAGFAALGKPGVKTAVPGVSSLLEIGPHSALKKPVEDILKAIEHPPDIAYYSALTRGQPDFQTLAATIGHLFCRGHSLSIDRFNRPACTESSPTLASAPEYPFNHSQKYWRESRLSKEGYRFRKAPPLDLLGTPVPDWNPQEARWRRFMKVSQLPWIQDHIINGTAIYPATGMIVMAIEGIRQLSGTRRPRAGYSLENVTFHRPITVRQGEDGVETELYLRSLGNPSDKERTWSEFRVFSFDNGDCVEHCRGNIRVDFTDSTDEAHFAKEIMEKTKAHRAQYQNMVDRCTRPVHSQTIYDHLNTCGYEYGSAFQALDDVHGSTDTESVATVKVFDWNAKETANHVQPHVIHPVTLDAAAQLMLVALAKTGLDVIPTTIPTRVSKLWVSETGLNCFDAKKVLAYSRAKYNGKRKAESRTVILDDQLEKILAVMDVETTTVATQAEVEESTASSQLCYRFISEPDIDLLDKKQFNAICETTRSARIPPTEYFAKLEVAQRSLMEEALGAIDEHAIKTTKAHYQSYMNWMRERVTEIPLKSPPHLQVSEKYESPEQLYQSVESYNAQGKLFMTIGRALKDILEGTVDPLQVLFDSDLGSKYYEACNREVLCNEPLIQTLQLVSHKNPQLKILEIGAGTGAATTTVLEALTSENGESRFASYDYTDVSPVFFGAAENTFKAHSSKMNFRMLDIEYDPLTQGYDAGAYDIIVAGGVLHATKNLEMTLTYVRSLLKPSGRLILYEVVRNADRVQFAFGLLPGWWLSEEEDRVNGPCVGVERWDQLLRKTGFSGVDVDIPDFLNDSCHEFSIMLSTAVQPEEDASADNSDVILILGEDTVAHFGLAKELRGALEAHGTSRCAILSLEQAATYSALAQSFCIFLTDLDRSFLANLNPSTFHQLQQMITQTRKLLWVSASESKASNPESSMLEGFSRVLHSEFSALQLSILALDGAVKNNSSHVRAIMKIVKELLRLGNSDWEPEYVVQNDIIHTRRLVDDKSLTAHINVSHQPTQTQRQPFGSGLPLMMNIGTPGLLDTLEFIEDPDYQKPLGTNDIEIVVKATGINFRDCLTALGQIDGKVLGGECSGVVSRVGESAAVDFKPGDRVIACEVNTFRTLTRCIPDRVTKMPDQMSFAEAASIPITFITAYYSFYKIAQLQPGESVLIHLGAGGTGQAAIQIAKHIGATIYTTVGSEKKKQMLINEYGIPSDHIFFSRNTSFADAVKRKTHGRGVDVVLNSLAGDSMYASWDCVAPFGRFVEIGKRDVLERSKLPMFNFNQNISFSVVDLSIILLERPWLAKESLVQVLEMMTKGVLHVSKPLTVYGVGEVEGAFRSLQSGNSMGKMVVELRSDDVVKTNLHSKASCNFQENASYLIAGGLGGLGRSVARWMASRGARNLILLSRNGPKTPEAIQLISELHNKGVRVEAPACDILSTDSLLQTLEHCTQTMPPIRGCVQSSMVLKDAIFEKMGFDDWKTSVDPKVTGSWNLHCLLPSNLDFFLFLSSVSGITGLGGQTNYAAGNTYIDALAKHRLMHGQHATTLNLGWMVSEGIVAGNEFLEQRLRAIGYFIPISVEEFHSLLDVHCDVRRCSAMQLSDSQSIIGLETPLRMKLKSAAVPDWMARKTFAHMKDSHLTSSTSTSSSRPPFSTLLQASQSVSEAARIVAQGLVEKISNAVGIPEGEIDTSKPLYEYGVDSLLAIEVRNWAMKECGAEVAVFEIMDEASFLVVGERVAGKSRFCGELV</sequence>
<dbReference type="EMBL" id="MU003535">
    <property type="protein sequence ID" value="KAF2464560.1"/>
    <property type="molecule type" value="Genomic_DNA"/>
</dbReference>
<evidence type="ECO:0000313" key="1">
    <source>
        <dbReference type="EMBL" id="KAF2464560.1"/>
    </source>
</evidence>
<organism evidence="1 2">
    <name type="scientific">Lindgomyces ingoldianus</name>
    <dbReference type="NCBI Taxonomy" id="673940"/>
    <lineage>
        <taxon>Eukaryota</taxon>
        <taxon>Fungi</taxon>
        <taxon>Dikarya</taxon>
        <taxon>Ascomycota</taxon>
        <taxon>Pezizomycotina</taxon>
        <taxon>Dothideomycetes</taxon>
        <taxon>Pleosporomycetidae</taxon>
        <taxon>Pleosporales</taxon>
        <taxon>Lindgomycetaceae</taxon>
        <taxon>Lindgomyces</taxon>
    </lineage>
</organism>
<dbReference type="Proteomes" id="UP000799755">
    <property type="component" value="Unassembled WGS sequence"/>
</dbReference>
<comment type="caution">
    <text evidence="1">The sequence shown here is derived from an EMBL/GenBank/DDBJ whole genome shotgun (WGS) entry which is preliminary data.</text>
</comment>
<keyword evidence="2" id="KW-1185">Reference proteome</keyword>
<name>A0ACB6QDI9_9PLEO</name>
<accession>A0ACB6QDI9</accession>
<evidence type="ECO:0000313" key="2">
    <source>
        <dbReference type="Proteomes" id="UP000799755"/>
    </source>
</evidence>
<gene>
    <name evidence="1" type="ORF">BDR25DRAFT_396646</name>
</gene>
<proteinExistence type="predicted"/>